<evidence type="ECO:0000313" key="1">
    <source>
        <dbReference type="EMBL" id="VBA47024.1"/>
    </source>
</evidence>
<accession>A0A498QM35</accession>
<dbReference type="AlphaFoldDB" id="A0A498QM35"/>
<evidence type="ECO:0000313" key="2">
    <source>
        <dbReference type="Proteomes" id="UP000267289"/>
    </source>
</evidence>
<name>A0A498QM35_9MYCO</name>
<gene>
    <name evidence="1" type="ORF">LAUMK13_05759</name>
</gene>
<organism evidence="1 2">
    <name type="scientific">Mycobacterium innocens</name>
    <dbReference type="NCBI Taxonomy" id="2341083"/>
    <lineage>
        <taxon>Bacteria</taxon>
        <taxon>Bacillati</taxon>
        <taxon>Actinomycetota</taxon>
        <taxon>Actinomycetes</taxon>
        <taxon>Mycobacteriales</taxon>
        <taxon>Mycobacteriaceae</taxon>
        <taxon>Mycobacterium</taxon>
    </lineage>
</organism>
<proteinExistence type="predicted"/>
<protein>
    <submittedName>
        <fullName evidence="1">Uncharacterized protein</fullName>
    </submittedName>
</protein>
<dbReference type="EMBL" id="UPHQ01000332">
    <property type="protein sequence ID" value="VBA47024.1"/>
    <property type="molecule type" value="Genomic_DNA"/>
</dbReference>
<dbReference type="Proteomes" id="UP000267289">
    <property type="component" value="Unassembled WGS sequence"/>
</dbReference>
<keyword evidence="2" id="KW-1185">Reference proteome</keyword>
<reference evidence="1 2" key="1">
    <citation type="submission" date="2018-09" db="EMBL/GenBank/DDBJ databases">
        <authorList>
            <person name="Tagini F."/>
        </authorList>
    </citation>
    <scope>NUCLEOTIDE SEQUENCE [LARGE SCALE GENOMIC DNA]</scope>
    <source>
        <strain evidence="1 2">MK13</strain>
    </source>
</reference>
<sequence>MRRQCGVELRRVVVRKFDPPAAELLGRGLGDRGLRLRPRIGFGSRFEFDRGAQLVDRGDPRQLRVMLIRSLSGPGGDDAELIQRQPTLPHALGTLWELLEPARHGGDRVGVARGHPELPGHQRRHRPRTRSTAQLVAIELGDDLHDASINRVALTGQLRQLLKQHLKALARARCRSAQRCGHRHTPIIAAGYDKSRPPESAGVRVRFVGSCC</sequence>